<feature type="transmembrane region" description="Helical" evidence="7">
    <location>
        <begin position="23"/>
        <end position="42"/>
    </location>
</feature>
<evidence type="ECO:0000256" key="4">
    <source>
        <dbReference type="ARBA" id="ARBA00023136"/>
    </source>
</evidence>
<comment type="function">
    <text evidence="7">Functions as a peptidoglycan terminase that cleaves nascent peptidoglycan strands endolytically to terminate their elongation.</text>
</comment>
<sequence length="344" mass="37339">MESAVFAGCMKTNRSGPDLFKKLLLSVILLGGAAAGGVAYWAQQPIFEDGPVRPFTIKPGSTLASSAQQIDEAGVGVNPQLLELLARVTDKGSKLKAGSYELKPGATPLRLLTQLVRGEFAQESLTVIEGWTFRQMRQAVAAQPALKHDTAALSDAELLAKITPDYAMPEGLFFPDTYLFAKGSSDLQVYKQAHSLLIKRLTQGWEGRDTSLPYKTPYEALIMASIVEKETGKRADRSTIAGVFINRLKIGMLLQTDPTVIYGMGDQYQGAIRKRDLTTDTPYNTYTRAGLPPTPIALPGAESISAAMHPAQTDALYFVARGDGSSHFSNNLGEHNQAVNQYQR</sequence>
<reference evidence="8 9" key="3">
    <citation type="journal article" date="2008" name="FEMS Microbiol. Ecol.">
        <title>Identification and characterization of genes underlying chitinolysis in Collimonas fungivorans Ter331.</title>
        <authorList>
            <person name="Fritsche K."/>
            <person name="de Boer W."/>
            <person name="Gerards S."/>
            <person name="van den Berg M."/>
            <person name="van Veen J.A."/>
            <person name="Leveau J.H."/>
        </authorList>
    </citation>
    <scope>NUCLEOTIDE SEQUENCE [LARGE SCALE GENOMIC DNA]</scope>
    <source>
        <strain evidence="8 9">Ter331</strain>
    </source>
</reference>
<evidence type="ECO:0000256" key="2">
    <source>
        <dbReference type="ARBA" id="ARBA00022692"/>
    </source>
</evidence>
<dbReference type="EC" id="4.2.2.29" evidence="7"/>
<keyword evidence="1 7" id="KW-1003">Cell membrane</keyword>
<feature type="site" description="Important for catalytic activity" evidence="7">
    <location>
        <position position="230"/>
    </location>
</feature>
<dbReference type="Proteomes" id="UP000008392">
    <property type="component" value="Chromosome"/>
</dbReference>
<keyword evidence="5 7" id="KW-0456">Lyase</keyword>
<dbReference type="Gene3D" id="3.30.1490.480">
    <property type="entry name" value="Endolytic murein transglycosylase"/>
    <property type="match status" value="1"/>
</dbReference>
<evidence type="ECO:0000256" key="5">
    <source>
        <dbReference type="ARBA" id="ARBA00023239"/>
    </source>
</evidence>
<dbReference type="GO" id="GO:0008932">
    <property type="term" value="F:lytic endotransglycosylase activity"/>
    <property type="evidence" value="ECO:0007669"/>
    <property type="project" value="UniProtKB-UniRule"/>
</dbReference>
<reference evidence="8 9" key="5">
    <citation type="journal article" date="2011" name="ISME J.">
        <title>Dual transcriptional profiling of a bacterial/fungal confrontation: Collimonas fungivorans versus Aspergillus niger.</title>
        <authorList>
            <person name="Mela F."/>
            <person name="Fritsche K."/>
            <person name="de Boer W."/>
            <person name="van Veen J.A."/>
            <person name="de Graaff L.H."/>
            <person name="van den Berg M."/>
            <person name="Leveau J.H."/>
        </authorList>
    </citation>
    <scope>NUCLEOTIDE SEQUENCE [LARGE SCALE GENOMIC DNA]</scope>
    <source>
        <strain evidence="8 9">Ter331</strain>
    </source>
</reference>
<keyword evidence="4 7" id="KW-0472">Membrane</keyword>
<dbReference type="AlphaFoldDB" id="G0AGN7"/>
<comment type="subcellular location">
    <subcellularLocation>
        <location evidence="7">Cell inner membrane</location>
        <topology evidence="7">Single-pass membrane protein</topology>
    </subcellularLocation>
</comment>
<dbReference type="KEGG" id="cfu:CFU_1818"/>
<keyword evidence="3 7" id="KW-1133">Transmembrane helix</keyword>
<dbReference type="GO" id="GO:0071555">
    <property type="term" value="P:cell wall organization"/>
    <property type="evidence" value="ECO:0007669"/>
    <property type="project" value="UniProtKB-KW"/>
</dbReference>
<reference evidence="8 9" key="2">
    <citation type="journal article" date="2006" name="J. Microbiol. Methods">
        <title>Genomic flank-sequencing of plasposon insertion sites for rapid identification of functional genes.</title>
        <authorList>
            <person name="Leveau J.H."/>
            <person name="Gerards S."/>
            <person name="Fritsche K."/>
            <person name="Zondag G."/>
            <person name="van Veen J.A."/>
        </authorList>
    </citation>
    <scope>NUCLEOTIDE SEQUENCE [LARGE SCALE GENOMIC DNA]</scope>
    <source>
        <strain evidence="8 9">Ter331</strain>
    </source>
</reference>
<keyword evidence="7" id="KW-0997">Cell inner membrane</keyword>
<evidence type="ECO:0000313" key="8">
    <source>
        <dbReference type="EMBL" id="AEK61650.1"/>
    </source>
</evidence>
<proteinExistence type="inferred from homology"/>
<dbReference type="NCBIfam" id="TIGR00247">
    <property type="entry name" value="endolytic transglycosylase MltG"/>
    <property type="match status" value="1"/>
</dbReference>
<dbReference type="HAMAP" id="MF_02065">
    <property type="entry name" value="MltG"/>
    <property type="match status" value="1"/>
</dbReference>
<dbReference type="STRING" id="1005048.CFU_1818"/>
<dbReference type="GO" id="GO:0009252">
    <property type="term" value="P:peptidoglycan biosynthetic process"/>
    <property type="evidence" value="ECO:0007669"/>
    <property type="project" value="UniProtKB-UniRule"/>
</dbReference>
<dbReference type="GO" id="GO:0005886">
    <property type="term" value="C:plasma membrane"/>
    <property type="evidence" value="ECO:0007669"/>
    <property type="project" value="UniProtKB-SubCell"/>
</dbReference>
<evidence type="ECO:0000313" key="9">
    <source>
        <dbReference type="Proteomes" id="UP000008392"/>
    </source>
</evidence>
<dbReference type="PANTHER" id="PTHR30518">
    <property type="entry name" value="ENDOLYTIC MUREIN TRANSGLYCOSYLASE"/>
    <property type="match status" value="1"/>
</dbReference>
<reference evidence="8 9" key="1">
    <citation type="journal article" date="2004" name="Environ. Microbiol.">
        <title>Phylogeny-function analysis of (meta)genomic libraries: screening for expression of ribosomal RNA genes by large-insert library fluorescent in situ hybridization (LIL-FISH).</title>
        <authorList>
            <person name="Leveau J.H."/>
            <person name="Gerards S."/>
            <person name="de Boer W."/>
            <person name="van Veen J.A."/>
        </authorList>
    </citation>
    <scope>NUCLEOTIDE SEQUENCE [LARGE SCALE GENOMIC DNA]</scope>
    <source>
        <strain evidence="8 9">Ter331</strain>
    </source>
</reference>
<comment type="similarity">
    <text evidence="7">Belongs to the transglycosylase MltG family.</text>
</comment>
<dbReference type="HOGENOM" id="CLU_025574_0_2_4"/>
<comment type="catalytic activity">
    <reaction evidence="7">
        <text>a peptidoglycan chain = a peptidoglycan chain with N-acetyl-1,6-anhydromuramyl-[peptide] at the reducing end + a peptidoglycan chain with N-acetylglucosamine at the non-reducing end.</text>
        <dbReference type="EC" id="4.2.2.29"/>
    </reaction>
</comment>
<dbReference type="CDD" id="cd08010">
    <property type="entry name" value="MltG_like"/>
    <property type="match status" value="1"/>
</dbReference>
<dbReference type="PANTHER" id="PTHR30518:SF2">
    <property type="entry name" value="ENDOLYTIC MUREIN TRANSGLYCOSYLASE"/>
    <property type="match status" value="1"/>
</dbReference>
<protein>
    <recommendedName>
        <fullName evidence="7">Endolytic murein transglycosylase</fullName>
        <ecNumber evidence="7">4.2.2.29</ecNumber>
    </recommendedName>
    <alternativeName>
        <fullName evidence="7">Peptidoglycan lytic transglycosylase</fullName>
    </alternativeName>
    <alternativeName>
        <fullName evidence="7">Peptidoglycan polymerization terminase</fullName>
    </alternativeName>
</protein>
<organism evidence="8 9">
    <name type="scientific">Collimonas fungivorans (strain Ter331)</name>
    <dbReference type="NCBI Taxonomy" id="1005048"/>
    <lineage>
        <taxon>Bacteria</taxon>
        <taxon>Pseudomonadati</taxon>
        <taxon>Pseudomonadota</taxon>
        <taxon>Betaproteobacteria</taxon>
        <taxon>Burkholderiales</taxon>
        <taxon>Oxalobacteraceae</taxon>
        <taxon>Collimonas</taxon>
    </lineage>
</organism>
<dbReference type="EMBL" id="CP002745">
    <property type="protein sequence ID" value="AEK61650.1"/>
    <property type="molecule type" value="Genomic_DNA"/>
</dbReference>
<dbReference type="InterPro" id="IPR003770">
    <property type="entry name" value="MLTG-like"/>
</dbReference>
<keyword evidence="6 7" id="KW-0961">Cell wall biogenesis/degradation</keyword>
<evidence type="ECO:0000256" key="3">
    <source>
        <dbReference type="ARBA" id="ARBA00022989"/>
    </source>
</evidence>
<evidence type="ECO:0000256" key="7">
    <source>
        <dbReference type="HAMAP-Rule" id="MF_02065"/>
    </source>
</evidence>
<accession>G0AGN7</accession>
<dbReference type="Pfam" id="PF02618">
    <property type="entry name" value="YceG"/>
    <property type="match status" value="1"/>
</dbReference>
<evidence type="ECO:0000256" key="1">
    <source>
        <dbReference type="ARBA" id="ARBA00022475"/>
    </source>
</evidence>
<gene>
    <name evidence="7" type="primary">mltG</name>
    <name evidence="8" type="ordered locus">CFU_1818</name>
</gene>
<name>G0AGN7_COLFT</name>
<reference evidence="8 9" key="4">
    <citation type="journal article" date="2010" name="Environ. Microbiol.">
        <title>The bacterial genus Collimonas: mycophagy, weathering and other adaptive solutions to life in oligotrophic soil environments.</title>
        <authorList>
            <person name="Leveau J.H."/>
            <person name="Uroz S."/>
            <person name="de Boer W."/>
        </authorList>
    </citation>
    <scope>NUCLEOTIDE SEQUENCE [LARGE SCALE GENOMIC DNA]</scope>
    <source>
        <strain evidence="8 9">Ter331</strain>
    </source>
</reference>
<reference evidence="9" key="6">
    <citation type="submission" date="2011-05" db="EMBL/GenBank/DDBJ databases">
        <title>Complete sequence of Collimonas fungivorans Ter331.</title>
        <authorList>
            <person name="Leveau J.H."/>
        </authorList>
    </citation>
    <scope>NUCLEOTIDE SEQUENCE [LARGE SCALE GENOMIC DNA]</scope>
    <source>
        <strain evidence="9">Ter331</strain>
    </source>
</reference>
<keyword evidence="2 7" id="KW-0812">Transmembrane</keyword>
<dbReference type="Gene3D" id="3.30.160.60">
    <property type="entry name" value="Classic Zinc Finger"/>
    <property type="match status" value="1"/>
</dbReference>
<evidence type="ECO:0000256" key="6">
    <source>
        <dbReference type="ARBA" id="ARBA00023316"/>
    </source>
</evidence>
<keyword evidence="9" id="KW-1185">Reference proteome</keyword>
<dbReference type="eggNOG" id="COG1559">
    <property type="taxonomic scope" value="Bacteria"/>
</dbReference>